<evidence type="ECO:0000313" key="7">
    <source>
        <dbReference type="Proteomes" id="UP000232722"/>
    </source>
</evidence>
<name>A0A2N0PUU5_9GLOM</name>
<dbReference type="AlphaFoldDB" id="A0A2N0PUU5"/>
<dbReference type="InterPro" id="IPR012337">
    <property type="entry name" value="RNaseH-like_sf"/>
</dbReference>
<accession>A0A2N0PUU5</accession>
<dbReference type="GO" id="GO:0005634">
    <property type="term" value="C:nucleus"/>
    <property type="evidence" value="ECO:0007669"/>
    <property type="project" value="UniProtKB-SubCell"/>
</dbReference>
<evidence type="ECO:0000256" key="2">
    <source>
        <dbReference type="ARBA" id="ARBA00022723"/>
    </source>
</evidence>
<evidence type="ECO:0000256" key="1">
    <source>
        <dbReference type="ARBA" id="ARBA00004123"/>
    </source>
</evidence>
<organism evidence="6 7">
    <name type="scientific">Rhizophagus irregularis</name>
    <dbReference type="NCBI Taxonomy" id="588596"/>
    <lineage>
        <taxon>Eukaryota</taxon>
        <taxon>Fungi</taxon>
        <taxon>Fungi incertae sedis</taxon>
        <taxon>Mucoromycota</taxon>
        <taxon>Glomeromycotina</taxon>
        <taxon>Glomeromycetes</taxon>
        <taxon>Glomerales</taxon>
        <taxon>Glomeraceae</taxon>
        <taxon>Rhizophagus</taxon>
    </lineage>
</organism>
<dbReference type="GO" id="GO:0008270">
    <property type="term" value="F:zinc ion binding"/>
    <property type="evidence" value="ECO:0007669"/>
    <property type="project" value="UniProtKB-KW"/>
</dbReference>
<dbReference type="SUPFAM" id="SSF53098">
    <property type="entry name" value="Ribonuclease H-like"/>
    <property type="match status" value="1"/>
</dbReference>
<gene>
    <name evidence="6" type="ORF">RhiirA5_414149</name>
</gene>
<dbReference type="VEuPathDB" id="FungiDB:FUN_018193"/>
<reference evidence="6 7" key="1">
    <citation type="submission" date="2016-04" db="EMBL/GenBank/DDBJ databases">
        <title>Genome analyses suggest a sexual origin of heterokaryosis in a supposedly ancient asexual fungus.</title>
        <authorList>
            <person name="Ropars J."/>
            <person name="Sedzielewska K."/>
            <person name="Noel J."/>
            <person name="Charron P."/>
            <person name="Farinelli L."/>
            <person name="Marton T."/>
            <person name="Kruger M."/>
            <person name="Pelin A."/>
            <person name="Brachmann A."/>
            <person name="Corradi N."/>
        </authorList>
    </citation>
    <scope>NUCLEOTIDE SEQUENCE [LARGE SCALE GENOMIC DNA]</scope>
    <source>
        <strain evidence="6 7">A5</strain>
    </source>
</reference>
<evidence type="ECO:0000256" key="5">
    <source>
        <dbReference type="ARBA" id="ARBA00023242"/>
    </source>
</evidence>
<reference evidence="6 7" key="2">
    <citation type="submission" date="2017-09" db="EMBL/GenBank/DDBJ databases">
        <title>Extensive intraspecific genome diversity in a model arbuscular mycorrhizal fungus.</title>
        <authorList>
            <person name="Chen E.C."/>
            <person name="Morin E."/>
            <person name="Beaudet D."/>
            <person name="Noel J."/>
            <person name="Ndikumana S."/>
            <person name="Charron P."/>
            <person name="St-Onge C."/>
            <person name="Giorgi J."/>
            <person name="Grigoriev I.V."/>
            <person name="Roux C."/>
            <person name="Martin F.M."/>
            <person name="Corradi N."/>
        </authorList>
    </citation>
    <scope>NUCLEOTIDE SEQUENCE [LARGE SCALE GENOMIC DNA]</scope>
    <source>
        <strain evidence="6 7">A5</strain>
    </source>
</reference>
<dbReference type="PANTHER" id="PTHR46481">
    <property type="entry name" value="ZINC FINGER BED DOMAIN-CONTAINING PROTEIN 4"/>
    <property type="match status" value="1"/>
</dbReference>
<keyword evidence="5" id="KW-0539">Nucleus</keyword>
<keyword evidence="4" id="KW-0862">Zinc</keyword>
<evidence type="ECO:0000313" key="6">
    <source>
        <dbReference type="EMBL" id="PKC10602.1"/>
    </source>
</evidence>
<evidence type="ECO:0000256" key="3">
    <source>
        <dbReference type="ARBA" id="ARBA00022771"/>
    </source>
</evidence>
<comment type="subcellular location">
    <subcellularLocation>
        <location evidence="1">Nucleus</location>
    </subcellularLocation>
</comment>
<proteinExistence type="predicted"/>
<comment type="caution">
    <text evidence="6">The sequence shown here is derived from an EMBL/GenBank/DDBJ whole genome shotgun (WGS) entry which is preliminary data.</text>
</comment>
<protein>
    <submittedName>
        <fullName evidence="6">Uncharacterized protein</fullName>
    </submittedName>
</protein>
<dbReference type="Proteomes" id="UP000232722">
    <property type="component" value="Unassembled WGS sequence"/>
</dbReference>
<dbReference type="VEuPathDB" id="FungiDB:RhiirA1_458057"/>
<sequence length="547" mass="63948">MSINFKNWLRENCNEGGFIPKSDTLRRDYLPKLFEDHVNQLKEYFRGRQVSIIIDETTDSKARSVVNILFSYNGVTKLVHVDYLENVNNCTIGQLLIQTLVQWGISFDLPQLIASDSAAYMKKCYRDVLKPLMPQLVHLPCLAHILNLIGRSRKVRYISYLQRQGVSNPKNIPLSNTTRWNTWFRMAFHVYQNLDYIRGFYNEEGKVNSMPIIEKINSAFTDQQINGQNKPMFPFIEQRLQQLEARITMGKTMTNVGSTMDLVLQKFNSPLTAFCPVFQQAAYKRLEDHVLQHPARSLFRAVQVFDPRFLSLTTANRDIYSYKIIRELANPSTFLIQECRSRKVRYISYLQRQGVSNPKNIPLSNTTRWNTWFRMAFHVYQNLDYIRGFYNEEGKVNSMPIIEKINSAFTDQQINGQNKPMFPFIEQRLQQLEARITMGKTMTNVGSTMDLVLQKFNSPLTAFCPVFQQAAYKRLEDHVLQHPARSLFRAVQVFDPRFLSLTTANRDIYSYKIIRELANPSTFLIQEWSIYVNINLNLIEFSELNEF</sequence>
<dbReference type="EMBL" id="LLXJ01000369">
    <property type="protein sequence ID" value="PKC10602.1"/>
    <property type="molecule type" value="Genomic_DNA"/>
</dbReference>
<keyword evidence="2" id="KW-0479">Metal-binding</keyword>
<dbReference type="InterPro" id="IPR052035">
    <property type="entry name" value="ZnF_BED_domain_contain"/>
</dbReference>
<keyword evidence="3" id="KW-0863">Zinc-finger</keyword>
<dbReference type="PANTHER" id="PTHR46481:SF10">
    <property type="entry name" value="ZINC FINGER BED DOMAIN-CONTAINING PROTEIN 39"/>
    <property type="match status" value="1"/>
</dbReference>
<dbReference type="VEuPathDB" id="FungiDB:RhiirFUN_012736"/>
<evidence type="ECO:0000256" key="4">
    <source>
        <dbReference type="ARBA" id="ARBA00022833"/>
    </source>
</evidence>